<dbReference type="Pfam" id="PF07690">
    <property type="entry name" value="MFS_1"/>
    <property type="match status" value="1"/>
</dbReference>
<feature type="transmembrane region" description="Helical" evidence="4">
    <location>
        <begin position="77"/>
        <end position="95"/>
    </location>
</feature>
<feature type="transmembrane region" description="Helical" evidence="4">
    <location>
        <begin position="300"/>
        <end position="324"/>
    </location>
</feature>
<feature type="transmembrane region" description="Helical" evidence="4">
    <location>
        <begin position="225"/>
        <end position="244"/>
    </location>
</feature>
<reference evidence="5" key="2">
    <citation type="journal article" date="2021" name="Syst. Appl. Microbiol.">
        <title>Roseomonas hellenica sp. nov., isolated from roots of wild-growing Alkanna tinctoria.</title>
        <authorList>
            <person name="Rat A."/>
            <person name="Naranjo H.D."/>
            <person name="Lebbe L."/>
            <person name="Cnockaert M."/>
            <person name="Krigas N."/>
            <person name="Grigoriadou K."/>
            <person name="Maloupa E."/>
            <person name="Willems A."/>
        </authorList>
    </citation>
    <scope>NUCLEOTIDE SEQUENCE</scope>
    <source>
        <strain evidence="5">LMG 31228</strain>
    </source>
</reference>
<feature type="transmembrane region" description="Helical" evidence="4">
    <location>
        <begin position="163"/>
        <end position="182"/>
    </location>
</feature>
<dbReference type="GO" id="GO:0022857">
    <property type="term" value="F:transmembrane transporter activity"/>
    <property type="evidence" value="ECO:0007669"/>
    <property type="project" value="InterPro"/>
</dbReference>
<dbReference type="AlphaFoldDB" id="A0A9X9X9Y0"/>
<comment type="caution">
    <text evidence="5">The sequence shown here is derived from an EMBL/GenBank/DDBJ whole genome shotgun (WGS) entry which is preliminary data.</text>
</comment>
<dbReference type="PANTHER" id="PTHR11360:SF290">
    <property type="entry name" value="MONOCARBOXYLATE MFS PERMEASE"/>
    <property type="match status" value="1"/>
</dbReference>
<dbReference type="InterPro" id="IPR036259">
    <property type="entry name" value="MFS_trans_sf"/>
</dbReference>
<feature type="transmembrane region" description="Helical" evidence="4">
    <location>
        <begin position="101"/>
        <end position="124"/>
    </location>
</feature>
<feature type="transmembrane region" description="Helical" evidence="4">
    <location>
        <begin position="12"/>
        <end position="33"/>
    </location>
</feature>
<evidence type="ECO:0000256" key="3">
    <source>
        <dbReference type="ARBA" id="ARBA00023136"/>
    </source>
</evidence>
<feature type="transmembrane region" description="Helical" evidence="4">
    <location>
        <begin position="45"/>
        <end position="65"/>
    </location>
</feature>
<dbReference type="InterPro" id="IPR050327">
    <property type="entry name" value="Proton-linked_MCT"/>
</dbReference>
<feature type="transmembrane region" description="Helical" evidence="4">
    <location>
        <begin position="376"/>
        <end position="394"/>
    </location>
</feature>
<keyword evidence="2 4" id="KW-1133">Transmembrane helix</keyword>
<dbReference type="SUPFAM" id="SSF103473">
    <property type="entry name" value="MFS general substrate transporter"/>
    <property type="match status" value="1"/>
</dbReference>
<name>A0A9X9X9Y0_9PROT</name>
<evidence type="ECO:0000313" key="5">
    <source>
        <dbReference type="EMBL" id="MBR0680516.1"/>
    </source>
</evidence>
<keyword evidence="1 4" id="KW-0812">Transmembrane</keyword>
<accession>A0A9X9X9Y0</accession>
<dbReference type="Gene3D" id="1.20.1250.20">
    <property type="entry name" value="MFS general substrate transporter like domains"/>
    <property type="match status" value="1"/>
</dbReference>
<protein>
    <submittedName>
        <fullName evidence="5">MFS transporter</fullName>
    </submittedName>
</protein>
<dbReference type="EMBL" id="JAAEDL010000006">
    <property type="protein sequence ID" value="MBR0680516.1"/>
    <property type="molecule type" value="Genomic_DNA"/>
</dbReference>
<evidence type="ECO:0000256" key="4">
    <source>
        <dbReference type="SAM" id="Phobius"/>
    </source>
</evidence>
<gene>
    <name evidence="5" type="ORF">GXW74_08455</name>
</gene>
<dbReference type="RefSeq" id="WP_211846037.1">
    <property type="nucleotide sequence ID" value="NZ_JAAEDL010000006.1"/>
</dbReference>
<proteinExistence type="predicted"/>
<evidence type="ECO:0000256" key="1">
    <source>
        <dbReference type="ARBA" id="ARBA00022692"/>
    </source>
</evidence>
<keyword evidence="3 4" id="KW-0472">Membrane</keyword>
<sequence length="397" mass="40624">MAGRFFGWRVVAASFGLAMFAYGTGIYGVGVWLHAIVDQRGWSPAFVSAAITLHFLTSAAIVSHLPRLYGRFGESAVTRAGLLAWALGCAAWAIADAPWRLLAAALVTGAALSVTGGPAINALIAPWFDRRRPAALAMAYNGASVGGMVFVPLWAGLIGLLGFAQAALIVGVSGLVLLWPLAGRYFGRTPGDLGLFPDGAPGPPAPRPAPQPAGPLWRQPRFRSLSGAVGLGTCAQVGLFAHLFSVMVPTLGPRGASLALSAATVCAILSRTAVGWLLTPGMDRRRVAQANLAAQAGGSLALLLSDEGSAILIVVGCLLFGLGIGNLLSLPPLIVQAEWPPAQVIAVVAANAAVYQTFFAAASGLFGLARGALGDWAVAALALALQLAAALLVTRRG</sequence>
<dbReference type="InterPro" id="IPR011701">
    <property type="entry name" value="MFS"/>
</dbReference>
<organism evidence="5 6">
    <name type="scientific">Neoroseomonas eburnea</name>
    <dbReference type="NCBI Taxonomy" id="1346889"/>
    <lineage>
        <taxon>Bacteria</taxon>
        <taxon>Pseudomonadati</taxon>
        <taxon>Pseudomonadota</taxon>
        <taxon>Alphaproteobacteria</taxon>
        <taxon>Acetobacterales</taxon>
        <taxon>Acetobacteraceae</taxon>
        <taxon>Neoroseomonas</taxon>
    </lineage>
</organism>
<evidence type="ECO:0000313" key="6">
    <source>
        <dbReference type="Proteomes" id="UP001138709"/>
    </source>
</evidence>
<reference evidence="5" key="1">
    <citation type="submission" date="2020-01" db="EMBL/GenBank/DDBJ databases">
        <authorList>
            <person name="Rat A."/>
        </authorList>
    </citation>
    <scope>NUCLEOTIDE SEQUENCE</scope>
    <source>
        <strain evidence="5">LMG 31228</strain>
    </source>
</reference>
<feature type="transmembrane region" description="Helical" evidence="4">
    <location>
        <begin position="344"/>
        <end position="369"/>
    </location>
</feature>
<keyword evidence="6" id="KW-1185">Reference proteome</keyword>
<dbReference type="PANTHER" id="PTHR11360">
    <property type="entry name" value="MONOCARBOXYLATE TRANSPORTER"/>
    <property type="match status" value="1"/>
</dbReference>
<feature type="transmembrane region" description="Helical" evidence="4">
    <location>
        <begin position="256"/>
        <end position="279"/>
    </location>
</feature>
<feature type="transmembrane region" description="Helical" evidence="4">
    <location>
        <begin position="136"/>
        <end position="157"/>
    </location>
</feature>
<evidence type="ECO:0000256" key="2">
    <source>
        <dbReference type="ARBA" id="ARBA00022989"/>
    </source>
</evidence>
<dbReference type="Proteomes" id="UP001138709">
    <property type="component" value="Unassembled WGS sequence"/>
</dbReference>